<feature type="transmembrane region" description="Helical" evidence="1">
    <location>
        <begin position="145"/>
        <end position="171"/>
    </location>
</feature>
<dbReference type="PANTHER" id="PTHR33269">
    <property type="entry name" value="NADH-UBIQUINONE OXIDOREDUCTASE CHAIN 6"/>
    <property type="match status" value="1"/>
</dbReference>
<dbReference type="GO" id="GO:0005886">
    <property type="term" value="C:plasma membrane"/>
    <property type="evidence" value="ECO:0007669"/>
    <property type="project" value="UniProtKB-SubCell"/>
</dbReference>
<dbReference type="Pfam" id="PF00499">
    <property type="entry name" value="Oxidored_q3"/>
    <property type="match status" value="1"/>
</dbReference>
<dbReference type="NCBIfam" id="NF005165">
    <property type="entry name" value="PRK06638.1-5"/>
    <property type="match status" value="1"/>
</dbReference>
<comment type="subcellular location">
    <subcellularLocation>
        <location evidence="1">Cell membrane</location>
        <topology evidence="1">Multi-pass membrane protein</topology>
    </subcellularLocation>
</comment>
<dbReference type="AlphaFoldDB" id="A0A8I0GBP1"/>
<evidence type="ECO:0000313" key="3">
    <source>
        <dbReference type="EMBL" id="MBD3689326.1"/>
    </source>
</evidence>
<dbReference type="GO" id="GO:0008137">
    <property type="term" value="F:NADH dehydrogenase (ubiquinone) activity"/>
    <property type="evidence" value="ECO:0007669"/>
    <property type="project" value="UniProtKB-UniRule"/>
</dbReference>
<protein>
    <recommendedName>
        <fullName evidence="1">NADH-quinone oxidoreductase subunit J</fullName>
        <ecNumber evidence="1">7.1.1.-</ecNumber>
    </recommendedName>
</protein>
<dbReference type="EMBL" id="JACRUO010000001">
    <property type="protein sequence ID" value="MBD3689326.1"/>
    <property type="molecule type" value="Genomic_DNA"/>
</dbReference>
<dbReference type="Gene3D" id="1.20.120.1200">
    <property type="entry name" value="NADH-ubiquinone/plastoquinone oxidoreductase chain 6, subunit NuoJ"/>
    <property type="match status" value="1"/>
</dbReference>
<sequence length="315" mass="32697">MNVTDQFSLGESVFFWVVAVIMVAAAIGVATSKKAIHSAICMVGVMLGLSMLYISQGAYFLGAVQVVVYTGAIMMMILFVIMMIGVAASDHYTKTPLGLRLGAWIAGALGAALLAGAMIVANLPATGSVNTGDASSNPVALGLSLFSQHLLSVEIVATLLIIAPTGAMLLTHSDRLNRLFRQAETAEAKMLDYAAGRRHPGQLPAPGVYADSNAPDVPALSGETMRPVEESVPRVLRATGQDRSIAEASPATAVAVRNDLHGDATQGLHSLAASRAVKQSTAWGMAGGKVERSLRQPGASSLASTQAPETKEEGE</sequence>
<feature type="region of interest" description="Disordered" evidence="2">
    <location>
        <begin position="288"/>
        <end position="315"/>
    </location>
</feature>
<keyword evidence="4" id="KW-1185">Reference proteome</keyword>
<keyword evidence="1" id="KW-1003">Cell membrane</keyword>
<evidence type="ECO:0000256" key="2">
    <source>
        <dbReference type="SAM" id="MobiDB-lite"/>
    </source>
</evidence>
<feature type="transmembrane region" description="Helical" evidence="1">
    <location>
        <begin position="101"/>
        <end position="125"/>
    </location>
</feature>
<keyword evidence="1" id="KW-0520">NAD</keyword>
<feature type="compositionally biased region" description="Polar residues" evidence="2">
    <location>
        <begin position="298"/>
        <end position="308"/>
    </location>
</feature>
<dbReference type="InterPro" id="IPR042106">
    <property type="entry name" value="Nuo/plastoQ_OxRdtase_6_NuoJ"/>
</dbReference>
<keyword evidence="1" id="KW-0874">Quinone</keyword>
<comment type="function">
    <text evidence="1">NDH-1 shuttles electrons from NADH, via FMN and iron-sulfur (Fe-S) centers, to quinones in the respiratory chain. Couples the redox reaction to proton translocation (for every two electrons transferred, four hydrogen ions are translocated across the cytoplasmic membrane), and thus conserves the redox energy in a proton gradient.</text>
</comment>
<comment type="catalytic activity">
    <reaction evidence="1">
        <text>a quinone + NADH + 5 H(+)(in) = a quinol + NAD(+) + 4 H(+)(out)</text>
        <dbReference type="Rhea" id="RHEA:57888"/>
        <dbReference type="ChEBI" id="CHEBI:15378"/>
        <dbReference type="ChEBI" id="CHEBI:24646"/>
        <dbReference type="ChEBI" id="CHEBI:57540"/>
        <dbReference type="ChEBI" id="CHEBI:57945"/>
        <dbReference type="ChEBI" id="CHEBI:132124"/>
    </reaction>
</comment>
<accession>A0A8I0GBP1</accession>
<gene>
    <name evidence="3" type="ORF">H8R10_03665</name>
</gene>
<reference evidence="3 4" key="1">
    <citation type="submission" date="2020-08" db="EMBL/GenBank/DDBJ databases">
        <title>Winkia gen. nov., sp. nov., isolated from faeces of the Anser albifrons in China.</title>
        <authorList>
            <person name="Liu Q."/>
        </authorList>
    </citation>
    <scope>NUCLEOTIDE SEQUENCE [LARGE SCALE GENOMIC DNA]</scope>
    <source>
        <strain evidence="3 4">C62</strain>
    </source>
</reference>
<comment type="caution">
    <text evidence="3">The sequence shown here is derived from an EMBL/GenBank/DDBJ whole genome shotgun (WGS) entry which is preliminary data.</text>
</comment>
<feature type="transmembrane region" description="Helical" evidence="1">
    <location>
        <begin position="67"/>
        <end position="89"/>
    </location>
</feature>
<dbReference type="InterPro" id="IPR001457">
    <property type="entry name" value="NADH_UbQ/plastoQ_OxRdtase_su6"/>
</dbReference>
<keyword evidence="3" id="KW-0560">Oxidoreductase</keyword>
<dbReference type="Proteomes" id="UP000627538">
    <property type="component" value="Unassembled WGS sequence"/>
</dbReference>
<proteinExistence type="inferred from homology"/>
<dbReference type="GO" id="GO:0016491">
    <property type="term" value="F:oxidoreductase activity"/>
    <property type="evidence" value="ECO:0007669"/>
    <property type="project" value="UniProtKB-KW"/>
</dbReference>
<feature type="transmembrane region" description="Helical" evidence="1">
    <location>
        <begin position="13"/>
        <end position="32"/>
    </location>
</feature>
<keyword evidence="1" id="KW-0472">Membrane</keyword>
<evidence type="ECO:0000313" key="4">
    <source>
        <dbReference type="Proteomes" id="UP000627538"/>
    </source>
</evidence>
<keyword evidence="1" id="KW-1133">Transmembrane helix</keyword>
<dbReference type="EC" id="7.1.1.-" evidence="1"/>
<organism evidence="3 4">
    <name type="scientific">Nanchangia anserum</name>
    <dbReference type="NCBI Taxonomy" id="2692125"/>
    <lineage>
        <taxon>Bacteria</taxon>
        <taxon>Bacillati</taxon>
        <taxon>Actinomycetota</taxon>
        <taxon>Actinomycetes</taxon>
        <taxon>Actinomycetales</taxon>
        <taxon>Actinomycetaceae</taxon>
        <taxon>Nanchangia</taxon>
    </lineage>
</organism>
<evidence type="ECO:0000256" key="1">
    <source>
        <dbReference type="RuleBase" id="RU004429"/>
    </source>
</evidence>
<feature type="transmembrane region" description="Helical" evidence="1">
    <location>
        <begin position="39"/>
        <end position="61"/>
    </location>
</feature>
<keyword evidence="1" id="KW-0812">Transmembrane</keyword>
<comment type="similarity">
    <text evidence="1">Belongs to the complex I subunit 6 family.</text>
</comment>
<dbReference type="RefSeq" id="WP_191071382.1">
    <property type="nucleotide sequence ID" value="NZ_CP060506.1"/>
</dbReference>
<name>A0A8I0GBP1_9ACTO</name>
<dbReference type="GO" id="GO:0048038">
    <property type="term" value="F:quinone binding"/>
    <property type="evidence" value="ECO:0007669"/>
    <property type="project" value="UniProtKB-UniRule"/>
</dbReference>
<dbReference type="PANTHER" id="PTHR33269:SF19">
    <property type="entry name" value="NADH-QUINONE OXIDOREDUCTASE SUBUNIT J"/>
    <property type="match status" value="1"/>
</dbReference>